<name>A0A8B8E5Q2_CRAVI</name>
<evidence type="ECO:0000313" key="3">
    <source>
        <dbReference type="RefSeq" id="XP_022334701.1"/>
    </source>
</evidence>
<reference evidence="2 3" key="1">
    <citation type="submission" date="2025-04" db="UniProtKB">
        <authorList>
            <consortium name="RefSeq"/>
        </authorList>
    </citation>
    <scope>IDENTIFICATION</scope>
    <source>
        <tissue evidence="2 3">Whole sample</tissue>
    </source>
</reference>
<gene>
    <name evidence="2 3" type="primary">LOC111131455</name>
</gene>
<evidence type="ECO:0000313" key="2">
    <source>
        <dbReference type="RefSeq" id="XP_022334700.1"/>
    </source>
</evidence>
<dbReference type="GeneID" id="111131455"/>
<dbReference type="AlphaFoldDB" id="A0A8B8E5Q2"/>
<accession>A0A8B8E5Q2</accession>
<protein>
    <submittedName>
        <fullName evidence="2 3">Uncharacterized protein LOC111131455</fullName>
    </submittedName>
</protein>
<dbReference type="RefSeq" id="XP_022334701.1">
    <property type="nucleotide sequence ID" value="XM_022478993.1"/>
</dbReference>
<dbReference type="Proteomes" id="UP000694844">
    <property type="component" value="Chromosome 4"/>
</dbReference>
<organism evidence="1 3">
    <name type="scientific">Crassostrea virginica</name>
    <name type="common">Eastern oyster</name>
    <dbReference type="NCBI Taxonomy" id="6565"/>
    <lineage>
        <taxon>Eukaryota</taxon>
        <taxon>Metazoa</taxon>
        <taxon>Spiralia</taxon>
        <taxon>Lophotrochozoa</taxon>
        <taxon>Mollusca</taxon>
        <taxon>Bivalvia</taxon>
        <taxon>Autobranchia</taxon>
        <taxon>Pteriomorphia</taxon>
        <taxon>Ostreida</taxon>
        <taxon>Ostreoidea</taxon>
        <taxon>Ostreidae</taxon>
        <taxon>Crassostrea</taxon>
    </lineage>
</organism>
<dbReference type="RefSeq" id="XP_022334700.1">
    <property type="nucleotide sequence ID" value="XM_022478992.1"/>
</dbReference>
<proteinExistence type="predicted"/>
<evidence type="ECO:0000313" key="1">
    <source>
        <dbReference type="Proteomes" id="UP000694844"/>
    </source>
</evidence>
<dbReference type="KEGG" id="cvn:111131455"/>
<keyword evidence="1" id="KW-1185">Reference proteome</keyword>
<sequence length="235" mass="26919">MTDVDIEKKVQNLKIETSEEEETVTLEGKQNVEPSKALTYQTRIEDENLFETLVNLGAPVLAEGPYIYELWKGLFRRFLDTNNCRCTVYVVTPYVDSEIMKDIYKIVLDAESSTKILMFVRIRCNTYGNEDINAVKENAKKKLGLVESKRDVIIDKVDKNIRIPPHTFHAKFLGLLDARDETNSGAKVLVTSANCTVWHYKSFPKDGLCNLDSVAYNEMSVGNFEKHFVRPLQRN</sequence>